<feature type="region of interest" description="Disordered" evidence="1">
    <location>
        <begin position="1"/>
        <end position="20"/>
    </location>
</feature>
<dbReference type="AlphaFoldDB" id="A0A0D8FSR5"/>
<dbReference type="RefSeq" id="WP_035392207.1">
    <property type="nucleotide sequence ID" value="NZ_JQKF01000078.1"/>
</dbReference>
<name>A0A0D8FSR5_9ACTN</name>
<dbReference type="Pfam" id="PF13565">
    <property type="entry name" value="HTH_32"/>
    <property type="match status" value="1"/>
</dbReference>
<evidence type="ECO:0000313" key="3">
    <source>
        <dbReference type="Proteomes" id="UP000032336"/>
    </source>
</evidence>
<dbReference type="InterPro" id="IPR009057">
    <property type="entry name" value="Homeodomain-like_sf"/>
</dbReference>
<feature type="compositionally biased region" description="Basic and acidic residues" evidence="1">
    <location>
        <begin position="1"/>
        <end position="14"/>
    </location>
</feature>
<sequence length="158" mass="17904">MTQEHQDPKEESLRRARVLNPRPEAVRAPEFVASEFFDARDLLQVKYEMLRRVTHEGATISEAASTFGFSRPSFYEARSAYEEGGIPGLLPKKPGPRRAHKLSEEVIERLILAKEANPSLSSADLAQLARDDFGLRVHPRSVERALARYPKDHQEPTL</sequence>
<dbReference type="Proteomes" id="UP000032336">
    <property type="component" value="Unassembled WGS sequence"/>
</dbReference>
<dbReference type="OrthoDB" id="8683412at2"/>
<organism evidence="2 3">
    <name type="scientific">Ferrimicrobium acidiphilum DSM 19497</name>
    <dbReference type="NCBI Taxonomy" id="1121877"/>
    <lineage>
        <taxon>Bacteria</taxon>
        <taxon>Bacillati</taxon>
        <taxon>Actinomycetota</taxon>
        <taxon>Acidimicrobiia</taxon>
        <taxon>Acidimicrobiales</taxon>
        <taxon>Acidimicrobiaceae</taxon>
        <taxon>Ferrimicrobium</taxon>
    </lineage>
</organism>
<keyword evidence="3" id="KW-1185">Reference proteome</keyword>
<comment type="caution">
    <text evidence="2">The sequence shown here is derived from an EMBL/GenBank/DDBJ whole genome shotgun (WGS) entry which is preliminary data.</text>
</comment>
<accession>A0A0D8FSR5</accession>
<dbReference type="GeneID" id="78373043"/>
<dbReference type="EMBL" id="JXUW01000018">
    <property type="protein sequence ID" value="KJE76310.1"/>
    <property type="molecule type" value="Genomic_DNA"/>
</dbReference>
<dbReference type="eggNOG" id="COG3415">
    <property type="taxonomic scope" value="Bacteria"/>
</dbReference>
<evidence type="ECO:0008006" key="4">
    <source>
        <dbReference type="Google" id="ProtNLM"/>
    </source>
</evidence>
<proteinExistence type="predicted"/>
<dbReference type="SUPFAM" id="SSF46689">
    <property type="entry name" value="Homeodomain-like"/>
    <property type="match status" value="1"/>
</dbReference>
<protein>
    <recommendedName>
        <fullName evidence="4">Helix-turn-helix domain-containing protein</fullName>
    </recommendedName>
</protein>
<evidence type="ECO:0000313" key="2">
    <source>
        <dbReference type="EMBL" id="KJE76310.1"/>
    </source>
</evidence>
<evidence type="ECO:0000256" key="1">
    <source>
        <dbReference type="SAM" id="MobiDB-lite"/>
    </source>
</evidence>
<reference evidence="2 3" key="1">
    <citation type="submission" date="2015-01" db="EMBL/GenBank/DDBJ databases">
        <title>Draft genome of the acidophilic iron oxidizer Ferrimicrobium acidiphilum strain T23.</title>
        <authorList>
            <person name="Poehlein A."/>
            <person name="Eisen S."/>
            <person name="Schloemann M."/>
            <person name="Johnson B.D."/>
            <person name="Daniel R."/>
            <person name="Muehling M."/>
        </authorList>
    </citation>
    <scope>NUCLEOTIDE SEQUENCE [LARGE SCALE GENOMIC DNA]</scope>
    <source>
        <strain evidence="2 3">T23</strain>
    </source>
</reference>
<dbReference type="STRING" id="1121877.FEAC_19200"/>
<gene>
    <name evidence="2" type="ORF">FEAC_19200</name>
</gene>